<evidence type="ECO:0000256" key="4">
    <source>
        <dbReference type="ARBA" id="ARBA00022475"/>
    </source>
</evidence>
<name>A0A238LH03_9RHOB</name>
<comment type="similarity">
    <text evidence="2">Belongs to the ABC transporter superfamily.</text>
</comment>
<dbReference type="GO" id="GO:0016887">
    <property type="term" value="F:ATP hydrolysis activity"/>
    <property type="evidence" value="ECO:0007669"/>
    <property type="project" value="InterPro"/>
</dbReference>
<dbReference type="PANTHER" id="PTHR43297">
    <property type="entry name" value="OLIGOPEPTIDE TRANSPORT ATP-BINDING PROTEIN APPD"/>
    <property type="match status" value="1"/>
</dbReference>
<dbReference type="GO" id="GO:0015833">
    <property type="term" value="P:peptide transport"/>
    <property type="evidence" value="ECO:0007669"/>
    <property type="project" value="InterPro"/>
</dbReference>
<dbReference type="NCBIfam" id="NF008453">
    <property type="entry name" value="PRK11308.1"/>
    <property type="match status" value="2"/>
</dbReference>
<evidence type="ECO:0000256" key="7">
    <source>
        <dbReference type="ARBA" id="ARBA00023136"/>
    </source>
</evidence>
<evidence type="ECO:0000259" key="8">
    <source>
        <dbReference type="PROSITE" id="PS50893"/>
    </source>
</evidence>
<feature type="domain" description="ABC transporter" evidence="8">
    <location>
        <begin position="279"/>
        <end position="524"/>
    </location>
</feature>
<keyword evidence="4" id="KW-1003">Cell membrane</keyword>
<dbReference type="NCBIfam" id="TIGR01727">
    <property type="entry name" value="oligo_HPY"/>
    <property type="match status" value="1"/>
</dbReference>
<evidence type="ECO:0000313" key="10">
    <source>
        <dbReference type="Proteomes" id="UP000201613"/>
    </source>
</evidence>
<evidence type="ECO:0000256" key="5">
    <source>
        <dbReference type="ARBA" id="ARBA00022741"/>
    </source>
</evidence>
<dbReference type="InterPro" id="IPR050388">
    <property type="entry name" value="ABC_Ni/Peptide_Import"/>
</dbReference>
<organism evidence="9 10">
    <name type="scientific">Flavimaricola marinus</name>
    <dbReference type="NCBI Taxonomy" id="1819565"/>
    <lineage>
        <taxon>Bacteria</taxon>
        <taxon>Pseudomonadati</taxon>
        <taxon>Pseudomonadota</taxon>
        <taxon>Alphaproteobacteria</taxon>
        <taxon>Rhodobacterales</taxon>
        <taxon>Paracoccaceae</taxon>
        <taxon>Flavimaricola</taxon>
    </lineage>
</organism>
<dbReference type="AlphaFoldDB" id="A0A238LH03"/>
<protein>
    <submittedName>
        <fullName evidence="9">Glutathione import ATP-binding protein GsiA</fullName>
        <ecNumber evidence="9">3.6.3.-</ecNumber>
    </submittedName>
</protein>
<comment type="subcellular location">
    <subcellularLocation>
        <location evidence="1">Cell inner membrane</location>
        <topology evidence="1">Peripheral membrane protein</topology>
    </subcellularLocation>
</comment>
<accession>A0A238LH03</accession>
<evidence type="ECO:0000256" key="6">
    <source>
        <dbReference type="ARBA" id="ARBA00022840"/>
    </source>
</evidence>
<dbReference type="Pfam" id="PF00005">
    <property type="entry name" value="ABC_tran"/>
    <property type="match status" value="2"/>
</dbReference>
<dbReference type="Gene3D" id="3.40.50.300">
    <property type="entry name" value="P-loop containing nucleotide triphosphate hydrolases"/>
    <property type="match status" value="2"/>
</dbReference>
<dbReference type="EC" id="3.6.3.-" evidence="9"/>
<dbReference type="PROSITE" id="PS00211">
    <property type="entry name" value="ABC_TRANSPORTER_1"/>
    <property type="match status" value="1"/>
</dbReference>
<keyword evidence="6 9" id="KW-0067">ATP-binding</keyword>
<evidence type="ECO:0000256" key="3">
    <source>
        <dbReference type="ARBA" id="ARBA00022448"/>
    </source>
</evidence>
<dbReference type="InterPro" id="IPR027417">
    <property type="entry name" value="P-loop_NTPase"/>
</dbReference>
<dbReference type="Proteomes" id="UP000201613">
    <property type="component" value="Unassembled WGS sequence"/>
</dbReference>
<dbReference type="CDD" id="cd03257">
    <property type="entry name" value="ABC_NikE_OppD_transporters"/>
    <property type="match status" value="2"/>
</dbReference>
<dbReference type="PROSITE" id="PS50893">
    <property type="entry name" value="ABC_TRANSPORTER_2"/>
    <property type="match status" value="2"/>
</dbReference>
<dbReference type="SMART" id="SM00382">
    <property type="entry name" value="AAA"/>
    <property type="match status" value="2"/>
</dbReference>
<gene>
    <name evidence="9" type="primary">gsiA_5</name>
    <name evidence="9" type="ORF">LOM8899_02319</name>
</gene>
<dbReference type="InterPro" id="IPR013563">
    <property type="entry name" value="Oligopep_ABC_C"/>
</dbReference>
<keyword evidence="7" id="KW-0472">Membrane</keyword>
<dbReference type="InterPro" id="IPR003593">
    <property type="entry name" value="AAA+_ATPase"/>
</dbReference>
<dbReference type="Pfam" id="PF08352">
    <property type="entry name" value="oligo_HPY"/>
    <property type="match status" value="1"/>
</dbReference>
<dbReference type="GO" id="GO:0005886">
    <property type="term" value="C:plasma membrane"/>
    <property type="evidence" value="ECO:0007669"/>
    <property type="project" value="UniProtKB-SubCell"/>
</dbReference>
<dbReference type="RefSeq" id="WP_093992374.1">
    <property type="nucleotide sequence ID" value="NZ_FXZK01000004.1"/>
</dbReference>
<dbReference type="InterPro" id="IPR003439">
    <property type="entry name" value="ABC_transporter-like_ATP-bd"/>
</dbReference>
<proteinExistence type="inferred from homology"/>
<dbReference type="EMBL" id="FXZK01000004">
    <property type="protein sequence ID" value="SMY08170.1"/>
    <property type="molecule type" value="Genomic_DNA"/>
</dbReference>
<dbReference type="OrthoDB" id="9802264at2"/>
<dbReference type="PANTHER" id="PTHR43297:SF2">
    <property type="entry name" value="DIPEPTIDE TRANSPORT ATP-BINDING PROTEIN DPPD"/>
    <property type="match status" value="1"/>
</dbReference>
<keyword evidence="9" id="KW-0378">Hydrolase</keyword>
<feature type="domain" description="ABC transporter" evidence="8">
    <location>
        <begin position="8"/>
        <end position="258"/>
    </location>
</feature>
<evidence type="ECO:0000256" key="1">
    <source>
        <dbReference type="ARBA" id="ARBA00004417"/>
    </source>
</evidence>
<dbReference type="GO" id="GO:0005524">
    <property type="term" value="F:ATP binding"/>
    <property type="evidence" value="ECO:0007669"/>
    <property type="project" value="UniProtKB-KW"/>
</dbReference>
<keyword evidence="3" id="KW-0813">Transport</keyword>
<evidence type="ECO:0000256" key="2">
    <source>
        <dbReference type="ARBA" id="ARBA00005417"/>
    </source>
</evidence>
<evidence type="ECO:0000313" key="9">
    <source>
        <dbReference type="EMBL" id="SMY08170.1"/>
    </source>
</evidence>
<reference evidence="9 10" key="1">
    <citation type="submission" date="2017-05" db="EMBL/GenBank/DDBJ databases">
        <authorList>
            <person name="Song R."/>
            <person name="Chenine A.L."/>
            <person name="Ruprecht R.M."/>
        </authorList>
    </citation>
    <scope>NUCLEOTIDE SEQUENCE [LARGE SCALE GENOMIC DNA]</scope>
    <source>
        <strain evidence="9 10">CECT 8899</strain>
    </source>
</reference>
<keyword evidence="10" id="KW-1185">Reference proteome</keyword>
<keyword evidence="5" id="KW-0547">Nucleotide-binding</keyword>
<dbReference type="InterPro" id="IPR017871">
    <property type="entry name" value="ABC_transporter-like_CS"/>
</dbReference>
<dbReference type="NCBIfam" id="NF007739">
    <property type="entry name" value="PRK10419.1"/>
    <property type="match status" value="2"/>
</dbReference>
<dbReference type="SUPFAM" id="SSF52540">
    <property type="entry name" value="P-loop containing nucleoside triphosphate hydrolases"/>
    <property type="match status" value="2"/>
</dbReference>
<sequence length="606" mass="65846">MNGDNPLLRVRDLKVGYEVPGDLIVPVEGVSFDLNPHEVVGLIGDAGSGKSTTALALMGLARPPGKILGGSVEFGGRDLLTLPDAEIREIRGRDIGIIVQNPRAALNPMLRVGRQIGFAYRAHNEATEAAARAHAIDMLRLVGINDPERRVEAYAHELSGGMAQRALIAMALSSTPKLLIADEPTSGLDVTIQAQFLDEMWQTVQKTGSAMLLVTQELGVIANFCDRVLVLHKGRIVEDAPVRQFFAEPQHPYSQEVLRFYHERASGYPEQVTGGAGFLRTDALTKHFPLRGSDKVVQAVDKVTISVAKGEAVGLVGESGSGKTTVGRCLMRLEHPTAGAVILDGQDITALNAAEMRKMRSRMQIVFQDPFDSVNPRWTVADILDEPLRVHEGGDKAARRERAVAALKQVDLDPSLMIAKPRDLGASTLQRINIARALICNPDFVVLDEPTSVLAPRARNSLIALLARLQKELGISYLFISHDLTTVRYLCQRVAVMYLGQIVEEGSVEQVFTAPQHPYSRALLSAHLMPDPTNRRVDNPVPAALEGEIPSPIDVPKGCYLASRCPHVTDACRANPQVLTDLGQGRAVRCERVVAGEITLQEAAHD</sequence>